<feature type="coiled-coil region" evidence="1">
    <location>
        <begin position="124"/>
        <end position="151"/>
    </location>
</feature>
<dbReference type="PANTHER" id="PTHR35796:SF3">
    <property type="entry name" value="BHLH DOMAIN-CONTAINING PROTEIN"/>
    <property type="match status" value="1"/>
</dbReference>
<gene>
    <name evidence="3" type="ORF">PHYBOEH_009887</name>
</gene>
<evidence type="ECO:0008006" key="5">
    <source>
        <dbReference type="Google" id="ProtNLM"/>
    </source>
</evidence>
<evidence type="ECO:0000313" key="4">
    <source>
        <dbReference type="Proteomes" id="UP000693981"/>
    </source>
</evidence>
<feature type="region of interest" description="Disordered" evidence="2">
    <location>
        <begin position="99"/>
        <end position="119"/>
    </location>
</feature>
<dbReference type="EMBL" id="JAGDFL010000648">
    <property type="protein sequence ID" value="KAG7383496.1"/>
    <property type="molecule type" value="Genomic_DNA"/>
</dbReference>
<dbReference type="PANTHER" id="PTHR35796">
    <property type="entry name" value="HYPOTHETICAL CYTOSOLIC PROTEIN"/>
    <property type="match status" value="1"/>
</dbReference>
<dbReference type="Proteomes" id="UP000693981">
    <property type="component" value="Unassembled WGS sequence"/>
</dbReference>
<protein>
    <recommendedName>
        <fullName evidence="5">M96 mating-specific protein family</fullName>
    </recommendedName>
</protein>
<evidence type="ECO:0000313" key="3">
    <source>
        <dbReference type="EMBL" id="KAG7383496.1"/>
    </source>
</evidence>
<keyword evidence="1" id="KW-0175">Coiled coil</keyword>
<evidence type="ECO:0000256" key="1">
    <source>
        <dbReference type="SAM" id="Coils"/>
    </source>
</evidence>
<feature type="coiled-coil region" evidence="1">
    <location>
        <begin position="179"/>
        <end position="217"/>
    </location>
</feature>
<proteinExistence type="predicted"/>
<keyword evidence="4" id="KW-1185">Reference proteome</keyword>
<reference evidence="3" key="1">
    <citation type="submission" date="2021-02" db="EMBL/GenBank/DDBJ databases">
        <authorList>
            <person name="Palmer J.M."/>
        </authorList>
    </citation>
    <scope>NUCLEOTIDE SEQUENCE</scope>
    <source>
        <strain evidence="3">SCRP23</strain>
    </source>
</reference>
<sequence>MTETNNEMPSVGSSLSSHCHTPENAFQSKTSLFARAHSLEIPDQDLGEDGTSTANCDDDFQSACDFLDTCAAEDFWGQLAEPPEGTGAMHTIYAVEVAESSDGSDATAESKTRTTAEKPTRARRITSKQKIDNLRDEVAALTSQLQELKAGASTSSDWNPGQRRNLIKTRRSQLWRQIAVRQLERRNQAEKDNAELREMMEMQVQEAKNLRRVLKRRARIEMMKNVLGIKDQTNQALQAADNTEEDSSSFEQMLQDVDLLYAQVEKLFEKKMQGIPCPGQRRHANSNTLNGACFELARRDLVPFSASMTEEAVWTALEQPELQDLQCVPAFKAGIQFHMENTSHDKTTAMSSFFLPNPSGAHVLGVKVRKVIRKYAESDRAVFICQSFMEPKLLGSFGAAGTSTTSTMVVDVRKGGSTVLGDDMTLIQSHFSADRYDEGLAAGQRLRLPANLDMAITVLDESVSRIYRHVESSLMDKSVAVRNTCASAEQDLQLLSL</sequence>
<evidence type="ECO:0000256" key="2">
    <source>
        <dbReference type="SAM" id="MobiDB-lite"/>
    </source>
</evidence>
<dbReference type="OrthoDB" id="129519at2759"/>
<feature type="compositionally biased region" description="Basic and acidic residues" evidence="2">
    <location>
        <begin position="108"/>
        <end position="119"/>
    </location>
</feature>
<accession>A0A8T1VRC7</accession>
<dbReference type="AlphaFoldDB" id="A0A8T1VRC7"/>
<feature type="region of interest" description="Disordered" evidence="2">
    <location>
        <begin position="1"/>
        <end position="21"/>
    </location>
</feature>
<organism evidence="3 4">
    <name type="scientific">Phytophthora boehmeriae</name>
    <dbReference type="NCBI Taxonomy" id="109152"/>
    <lineage>
        <taxon>Eukaryota</taxon>
        <taxon>Sar</taxon>
        <taxon>Stramenopiles</taxon>
        <taxon>Oomycota</taxon>
        <taxon>Peronosporomycetes</taxon>
        <taxon>Peronosporales</taxon>
        <taxon>Peronosporaceae</taxon>
        <taxon>Phytophthora</taxon>
    </lineage>
</organism>
<name>A0A8T1VRC7_9STRA</name>
<comment type="caution">
    <text evidence="3">The sequence shown here is derived from an EMBL/GenBank/DDBJ whole genome shotgun (WGS) entry which is preliminary data.</text>
</comment>